<keyword evidence="4" id="KW-1185">Reference proteome</keyword>
<proteinExistence type="predicted"/>
<dbReference type="AlphaFoldDB" id="A0A2R4BR93"/>
<gene>
    <name evidence="3" type="ORF">Tharo_2985</name>
</gene>
<dbReference type="Proteomes" id="UP000241885">
    <property type="component" value="Chromosome"/>
</dbReference>
<dbReference type="RefSeq" id="WP_107221917.1">
    <property type="nucleotide sequence ID" value="NZ_CP028339.1"/>
</dbReference>
<dbReference type="InterPro" id="IPR011690">
    <property type="entry name" value="P_starv_induced_PsiF"/>
</dbReference>
<dbReference type="EMBL" id="CP028339">
    <property type="protein sequence ID" value="AVR89866.1"/>
    <property type="molecule type" value="Genomic_DNA"/>
</dbReference>
<dbReference type="Pfam" id="PF07769">
    <property type="entry name" value="PsiF_repeat"/>
    <property type="match status" value="2"/>
</dbReference>
<evidence type="ECO:0000256" key="1">
    <source>
        <dbReference type="SAM" id="MobiDB-lite"/>
    </source>
</evidence>
<dbReference type="OrthoDB" id="8001925at2"/>
<reference evidence="3 4" key="1">
    <citation type="submission" date="2018-03" db="EMBL/GenBank/DDBJ databases">
        <title>Complete genome sequence of Thauera aromatica, a model organism for studying aromatic compound degradation under denitrifying conditions.</title>
        <authorList>
            <person name="Lo H.-Y."/>
            <person name="Goris T."/>
            <person name="Boll M."/>
            <person name="Mueller J.A."/>
        </authorList>
    </citation>
    <scope>NUCLEOTIDE SEQUENCE [LARGE SCALE GENOMIC DNA]</scope>
    <source>
        <strain evidence="3 4">K172</strain>
    </source>
</reference>
<keyword evidence="2" id="KW-0732">Signal</keyword>
<feature type="signal peptide" evidence="2">
    <location>
        <begin position="1"/>
        <end position="24"/>
    </location>
</feature>
<protein>
    <submittedName>
        <fullName evidence="3">PsiF-like protein</fullName>
    </submittedName>
</protein>
<dbReference type="KEGG" id="tak:Tharo_2985"/>
<sequence length="141" mass="14036">MKTILSAVAASLALSALLPAQAWANPQQERMKRCNAEAKTQALKGEERKAFMSTCLKGKHEEGALPAAAGAGQPAPAGQAPAAAKTAGAAASAPPVAAAAAAAKAKAVDDPARATACNQSATEQSLKGAKRKAFVSECLKG</sequence>
<feature type="region of interest" description="Disordered" evidence="1">
    <location>
        <begin position="66"/>
        <end position="85"/>
    </location>
</feature>
<organism evidence="3 4">
    <name type="scientific">Thauera aromatica K172</name>
    <dbReference type="NCBI Taxonomy" id="44139"/>
    <lineage>
        <taxon>Bacteria</taxon>
        <taxon>Pseudomonadati</taxon>
        <taxon>Pseudomonadota</taxon>
        <taxon>Betaproteobacteria</taxon>
        <taxon>Rhodocyclales</taxon>
        <taxon>Zoogloeaceae</taxon>
        <taxon>Thauera</taxon>
    </lineage>
</organism>
<evidence type="ECO:0000313" key="4">
    <source>
        <dbReference type="Proteomes" id="UP000241885"/>
    </source>
</evidence>
<feature type="chain" id="PRO_5015304849" evidence="2">
    <location>
        <begin position="25"/>
        <end position="141"/>
    </location>
</feature>
<accession>A0A2R4BR93</accession>
<evidence type="ECO:0000313" key="3">
    <source>
        <dbReference type="EMBL" id="AVR89866.1"/>
    </source>
</evidence>
<name>A0A2R4BR93_THAAR</name>
<evidence type="ECO:0000256" key="2">
    <source>
        <dbReference type="SAM" id="SignalP"/>
    </source>
</evidence>